<keyword evidence="7 11" id="KW-0862">Zinc</keyword>
<sequence>MRSALRVFRDILREKGLKFTKQREALAKKIFSTRSHFSAQDIYESLKDKVQISRATVYRTLNLLVENHIIEEHDFGKGKKFYEFILGLESHNHLICLKCGKIEEFKSDLIEKVVDEIARDRNFRVSRYSFNVYGYCSECQEELFKNERKR</sequence>
<comment type="subcellular location">
    <subcellularLocation>
        <location evidence="1">Cytoplasm</location>
    </subcellularLocation>
</comment>
<evidence type="ECO:0000256" key="12">
    <source>
        <dbReference type="PIRSR" id="PIRSR602481-2"/>
    </source>
</evidence>
<dbReference type="Proteomes" id="UP000885931">
    <property type="component" value="Unassembled WGS sequence"/>
</dbReference>
<reference evidence="13" key="1">
    <citation type="journal article" date="2020" name="mSystems">
        <title>Genome- and Community-Level Interaction Insights into Carbon Utilization and Element Cycling Functions of Hydrothermarchaeota in Hydrothermal Sediment.</title>
        <authorList>
            <person name="Zhou Z."/>
            <person name="Liu Y."/>
            <person name="Xu W."/>
            <person name="Pan J."/>
            <person name="Luo Z.H."/>
            <person name="Li M."/>
        </authorList>
    </citation>
    <scope>NUCLEOTIDE SEQUENCE [LARGE SCALE GENOMIC DNA]</scope>
    <source>
        <strain evidence="13">HyVt-237</strain>
    </source>
</reference>
<evidence type="ECO:0000256" key="8">
    <source>
        <dbReference type="ARBA" id="ARBA00023015"/>
    </source>
</evidence>
<dbReference type="SUPFAM" id="SSF46785">
    <property type="entry name" value="Winged helix' DNA-binding domain"/>
    <property type="match status" value="1"/>
</dbReference>
<evidence type="ECO:0000256" key="10">
    <source>
        <dbReference type="ARBA" id="ARBA00023163"/>
    </source>
</evidence>
<dbReference type="Gene3D" id="1.10.10.10">
    <property type="entry name" value="Winged helix-like DNA-binding domain superfamily/Winged helix DNA-binding domain"/>
    <property type="match status" value="1"/>
</dbReference>
<organism evidence="13">
    <name type="scientific">candidate division WOR-3 bacterium</name>
    <dbReference type="NCBI Taxonomy" id="2052148"/>
    <lineage>
        <taxon>Bacteria</taxon>
        <taxon>Bacteria division WOR-3</taxon>
    </lineage>
</organism>
<evidence type="ECO:0000313" key="13">
    <source>
        <dbReference type="EMBL" id="HDM90913.1"/>
    </source>
</evidence>
<evidence type="ECO:0000256" key="2">
    <source>
        <dbReference type="ARBA" id="ARBA00007957"/>
    </source>
</evidence>
<evidence type="ECO:0000256" key="4">
    <source>
        <dbReference type="ARBA" id="ARBA00022490"/>
    </source>
</evidence>
<evidence type="ECO:0000256" key="11">
    <source>
        <dbReference type="PIRSR" id="PIRSR602481-1"/>
    </source>
</evidence>
<keyword evidence="6 11" id="KW-0479">Metal-binding</keyword>
<dbReference type="AlphaFoldDB" id="A0A7C1BK10"/>
<feature type="binding site" evidence="11">
    <location>
        <position position="99"/>
    </location>
    <ligand>
        <name>Zn(2+)</name>
        <dbReference type="ChEBI" id="CHEBI:29105"/>
    </ligand>
</feature>
<keyword evidence="9" id="KW-0238">DNA-binding</keyword>
<evidence type="ECO:0000256" key="1">
    <source>
        <dbReference type="ARBA" id="ARBA00004496"/>
    </source>
</evidence>
<comment type="cofactor">
    <cofactor evidence="12">
        <name>Mn(2+)</name>
        <dbReference type="ChEBI" id="CHEBI:29035"/>
    </cofactor>
    <cofactor evidence="12">
        <name>Fe(2+)</name>
        <dbReference type="ChEBI" id="CHEBI:29033"/>
    </cofactor>
    <text evidence="12">Binds 1 Mn(2+) or Fe(2+) ion per subunit.</text>
</comment>
<dbReference type="InterPro" id="IPR036388">
    <property type="entry name" value="WH-like_DNA-bd_sf"/>
</dbReference>
<dbReference type="CDD" id="cd07153">
    <property type="entry name" value="Fur_like"/>
    <property type="match status" value="1"/>
</dbReference>
<evidence type="ECO:0000256" key="6">
    <source>
        <dbReference type="ARBA" id="ARBA00022723"/>
    </source>
</evidence>
<dbReference type="PANTHER" id="PTHR33202">
    <property type="entry name" value="ZINC UPTAKE REGULATION PROTEIN"/>
    <property type="match status" value="1"/>
</dbReference>
<dbReference type="EMBL" id="DRBW01000252">
    <property type="protein sequence ID" value="HDM90913.1"/>
    <property type="molecule type" value="Genomic_DNA"/>
</dbReference>
<dbReference type="Gene3D" id="3.30.1490.190">
    <property type="match status" value="1"/>
</dbReference>
<dbReference type="InterPro" id="IPR036390">
    <property type="entry name" value="WH_DNA-bd_sf"/>
</dbReference>
<proteinExistence type="inferred from homology"/>
<dbReference type="GO" id="GO:0003700">
    <property type="term" value="F:DNA-binding transcription factor activity"/>
    <property type="evidence" value="ECO:0007669"/>
    <property type="project" value="InterPro"/>
</dbReference>
<keyword evidence="4" id="KW-0963">Cytoplasm</keyword>
<protein>
    <submittedName>
        <fullName evidence="13">Transcriptional repressor</fullName>
    </submittedName>
</protein>
<evidence type="ECO:0000256" key="9">
    <source>
        <dbReference type="ARBA" id="ARBA00023125"/>
    </source>
</evidence>
<evidence type="ECO:0000256" key="3">
    <source>
        <dbReference type="ARBA" id="ARBA00011738"/>
    </source>
</evidence>
<dbReference type="GO" id="GO:0045892">
    <property type="term" value="P:negative regulation of DNA-templated transcription"/>
    <property type="evidence" value="ECO:0007669"/>
    <property type="project" value="TreeGrafter"/>
</dbReference>
<feature type="binding site" evidence="11">
    <location>
        <position position="96"/>
    </location>
    <ligand>
        <name>Zn(2+)</name>
        <dbReference type="ChEBI" id="CHEBI:29105"/>
    </ligand>
</feature>
<comment type="cofactor">
    <cofactor evidence="11">
        <name>Zn(2+)</name>
        <dbReference type="ChEBI" id="CHEBI:29105"/>
    </cofactor>
    <text evidence="11">Binds 1 zinc ion per subunit.</text>
</comment>
<dbReference type="PANTHER" id="PTHR33202:SF2">
    <property type="entry name" value="FERRIC UPTAKE REGULATION PROTEIN"/>
    <property type="match status" value="1"/>
</dbReference>
<feature type="binding site" evidence="12">
    <location>
        <position position="111"/>
    </location>
    <ligand>
        <name>Fe cation</name>
        <dbReference type="ChEBI" id="CHEBI:24875"/>
    </ligand>
</feature>
<gene>
    <name evidence="13" type="ORF">ENG67_06885</name>
</gene>
<dbReference type="GO" id="GO:1900376">
    <property type="term" value="P:regulation of secondary metabolite biosynthetic process"/>
    <property type="evidence" value="ECO:0007669"/>
    <property type="project" value="TreeGrafter"/>
</dbReference>
<evidence type="ECO:0000256" key="7">
    <source>
        <dbReference type="ARBA" id="ARBA00022833"/>
    </source>
</evidence>
<comment type="similarity">
    <text evidence="2">Belongs to the Fur family.</text>
</comment>
<dbReference type="GO" id="GO:0005829">
    <property type="term" value="C:cytosol"/>
    <property type="evidence" value="ECO:0007669"/>
    <property type="project" value="TreeGrafter"/>
</dbReference>
<evidence type="ECO:0000256" key="5">
    <source>
        <dbReference type="ARBA" id="ARBA00022491"/>
    </source>
</evidence>
<dbReference type="GO" id="GO:0008270">
    <property type="term" value="F:zinc ion binding"/>
    <property type="evidence" value="ECO:0007669"/>
    <property type="project" value="TreeGrafter"/>
</dbReference>
<dbReference type="GO" id="GO:0000976">
    <property type="term" value="F:transcription cis-regulatory region binding"/>
    <property type="evidence" value="ECO:0007669"/>
    <property type="project" value="TreeGrafter"/>
</dbReference>
<dbReference type="Pfam" id="PF01475">
    <property type="entry name" value="FUR"/>
    <property type="match status" value="1"/>
</dbReference>
<keyword evidence="10" id="KW-0804">Transcription</keyword>
<dbReference type="InterPro" id="IPR043135">
    <property type="entry name" value="Fur_C"/>
</dbReference>
<name>A0A7C1BK10_UNCW3</name>
<keyword evidence="5" id="KW-0678">Repressor</keyword>
<comment type="caution">
    <text evidence="13">The sequence shown here is derived from an EMBL/GenBank/DDBJ whole genome shotgun (WGS) entry which is preliminary data.</text>
</comment>
<feature type="binding site" evidence="11">
    <location>
        <position position="136"/>
    </location>
    <ligand>
        <name>Zn(2+)</name>
        <dbReference type="ChEBI" id="CHEBI:29105"/>
    </ligand>
</feature>
<keyword evidence="12" id="KW-0408">Iron</keyword>
<comment type="subunit">
    <text evidence="3">Homodimer.</text>
</comment>
<keyword evidence="8" id="KW-0805">Transcription regulation</keyword>
<accession>A0A7C1BK10</accession>
<dbReference type="InterPro" id="IPR002481">
    <property type="entry name" value="FUR"/>
</dbReference>
<feature type="binding site" evidence="11">
    <location>
        <position position="139"/>
    </location>
    <ligand>
        <name>Zn(2+)</name>
        <dbReference type="ChEBI" id="CHEBI:29105"/>
    </ligand>
</feature>